<name>Q8I5F5_PLAF7</name>
<dbReference type="RefSeq" id="XP_001350659.1">
    <property type="nucleotide sequence ID" value="XM_001350623.1"/>
</dbReference>
<gene>
    <name evidence="1" type="ORF">PF3D7_1226200</name>
</gene>
<dbReference type="Proteomes" id="UP000001450">
    <property type="component" value="Chromosome 12"/>
</dbReference>
<dbReference type="OrthoDB" id="377714at2759"/>
<evidence type="ECO:0000313" key="2">
    <source>
        <dbReference type="Proteomes" id="UP000001450"/>
    </source>
</evidence>
<dbReference type="OMA" id="QNVYFLC"/>
<dbReference type="VEuPathDB" id="PlasmoDB:PF3D7_1226200"/>
<dbReference type="AlphaFoldDB" id="Q8I5F5"/>
<sequence>MNEKIGVGKTWAQDVLLYNIKSLEREEKDFSLLYITYLLNMIYNKYKSIQPVYIYFICSQKKEKDMCIDNNKNYKTNVHKNHDQNSLVYYTPSSIMEQYFPDLFHNVYFLCAHYTILNKEINEKDHIDYIKYNKEKQKYDEKKETFYFIFTFFMEPHFIWEELNIPIFHEKGYVECIFDSVNNLIKLKNIFNPLHDLRQNTYDKTLIQYIFNMNKKRNKKKFNCNNDNQINHDTNYYNEHNNVLAAGIRDNIKQNNNIYNNNGNNDNNDNNNNDIMSDILKDIMNGYHLTNSNIKKKGNHMNTYHNDEHIEYSNIFSSLNNNNNNNDNDLYCYNYHIRKEEINDHVPRVQLLPFFISSNYLYKNNKICKTRVISFNEKDIYFKNDESQNIPKAMVLYIRNKLSNKLKNIEKDVIKKEKEHVKRILIKNKRKKIKKNSKHESFKPTKDLYKIHNDPINQKKKEANINQYIINENNNNNIVPNIQHNNIKNVLNFIQNNLQDNLQDVKLQKLLLKYYKNYINSHYKENIYISNNDFINTLSLIQHNYKFIYKDNNQLHNTLIDPWQIGIGENNLRLMKKLFSQRI</sequence>
<dbReference type="HOGENOM" id="CLU_468142_0_0_1"/>
<reference evidence="1 2" key="1">
    <citation type="journal article" date="2002" name="Nature">
        <title>Genome sequence of the human malaria parasite Plasmodium falciparum.</title>
        <authorList>
            <person name="Gardner M.J."/>
            <person name="Hall N."/>
            <person name="Fung E."/>
            <person name="White O."/>
            <person name="Berriman M."/>
            <person name="Hyman R.W."/>
            <person name="Carlton J.M."/>
            <person name="Pain A."/>
            <person name="Nelson K.E."/>
            <person name="Bowman S."/>
            <person name="Paulsen I.T."/>
            <person name="James K."/>
            <person name="Eisen J.A."/>
            <person name="Rutherford K."/>
            <person name="Salzberg S.L."/>
            <person name="Craig A."/>
            <person name="Kyes S."/>
            <person name="Chan M.S."/>
            <person name="Nene V."/>
            <person name="Shallom S.J."/>
            <person name="Suh B."/>
            <person name="Peterson J."/>
            <person name="Angiuoli S."/>
            <person name="Pertea M."/>
            <person name="Allen J."/>
            <person name="Selengut J."/>
            <person name="Haft D."/>
            <person name="Mather M.W."/>
            <person name="Vaidya A.B."/>
            <person name="Martin D.M."/>
            <person name="Fairlamb A.H."/>
            <person name="Fraunholz M.J."/>
            <person name="Roos D.S."/>
            <person name="Ralph S.A."/>
            <person name="McFadden G.I."/>
            <person name="Cummings L.M."/>
            <person name="Subramanian G.M."/>
            <person name="Mungall C."/>
            <person name="Venter J.C."/>
            <person name="Carucci D.J."/>
            <person name="Hoffman S.L."/>
            <person name="Newbold C."/>
            <person name="Davis R.W."/>
            <person name="Fraser C.M."/>
            <person name="Barrell B."/>
        </authorList>
    </citation>
    <scope>NUCLEOTIDE SEQUENCE [LARGE SCALE GENOMIC DNA]</scope>
    <source>
        <strain evidence="2">Isolate 3D7</strain>
    </source>
</reference>
<dbReference type="KEGG" id="pfa:PF3D7_1226200"/>
<dbReference type="EMBL" id="LN999947">
    <property type="protein sequence ID" value="CZT99421.1"/>
    <property type="molecule type" value="Genomic_DNA"/>
</dbReference>
<proteinExistence type="predicted"/>
<dbReference type="FunCoup" id="Q8I5F5">
    <property type="interactions" value="60"/>
</dbReference>
<dbReference type="PhylomeDB" id="Q8I5F5"/>
<dbReference type="PaxDb" id="5833-PFL1265c"/>
<keyword evidence="2" id="KW-1185">Reference proteome</keyword>
<accession>Q8I5F5</accession>
<evidence type="ECO:0000313" key="1">
    <source>
        <dbReference type="EMBL" id="CZT99421.1"/>
    </source>
</evidence>
<dbReference type="GeneID" id="811305"/>
<protein>
    <submittedName>
        <fullName evidence="1">Uncharacterized protein</fullName>
    </submittedName>
</protein>
<dbReference type="InParanoid" id="Q8I5F5"/>
<organism evidence="1 2">
    <name type="scientific">Plasmodium falciparum (isolate 3D7)</name>
    <dbReference type="NCBI Taxonomy" id="36329"/>
    <lineage>
        <taxon>Eukaryota</taxon>
        <taxon>Sar</taxon>
        <taxon>Alveolata</taxon>
        <taxon>Apicomplexa</taxon>
        <taxon>Aconoidasida</taxon>
        <taxon>Haemosporida</taxon>
        <taxon>Plasmodiidae</taxon>
        <taxon>Plasmodium</taxon>
        <taxon>Plasmodium (Laverania)</taxon>
    </lineage>
</organism>